<dbReference type="EMBL" id="BAABME010031059">
    <property type="protein sequence ID" value="GAA0144144.1"/>
    <property type="molecule type" value="Genomic_DNA"/>
</dbReference>
<dbReference type="Proteomes" id="UP001454036">
    <property type="component" value="Unassembled WGS sequence"/>
</dbReference>
<protein>
    <submittedName>
        <fullName evidence="1">Uncharacterized protein</fullName>
    </submittedName>
</protein>
<comment type="caution">
    <text evidence="1">The sequence shown here is derived from an EMBL/GenBank/DDBJ whole genome shotgun (WGS) entry which is preliminary data.</text>
</comment>
<dbReference type="InterPro" id="IPR004242">
    <property type="entry name" value="Transposase_21"/>
</dbReference>
<proteinExistence type="predicted"/>
<gene>
    <name evidence="1" type="ORF">LIER_42789</name>
</gene>
<dbReference type="PANTHER" id="PTHR10775">
    <property type="entry name" value="OS08G0208400 PROTEIN"/>
    <property type="match status" value="1"/>
</dbReference>
<evidence type="ECO:0000313" key="1">
    <source>
        <dbReference type="EMBL" id="GAA0144144.1"/>
    </source>
</evidence>
<evidence type="ECO:0000313" key="2">
    <source>
        <dbReference type="Proteomes" id="UP001454036"/>
    </source>
</evidence>
<keyword evidence="2" id="KW-1185">Reference proteome</keyword>
<dbReference type="Pfam" id="PF02992">
    <property type="entry name" value="Transposase_21"/>
    <property type="match status" value="1"/>
</dbReference>
<name>A0AAV3NXT8_LITER</name>
<sequence>MDMVEDGLNLRHGETRFDLMRCSNDEQTGIKEAPNAITRAYYNLVGAINQPLFDGCTKFTKLSMPKQLVSLKPELQISQEYFQHRISLIKRWTPKKGENIFDYFYEAKRLLSLLFLPKQKIHACVNNFMSFYKEDGRLEVCRFCGENRYGEGSMGQRKPVARKVLIYLPLGARLQQLYTSRNTAHDMTWHHRTQTDDGWMTHPRNGATWKHLDATYLFFSEPRNIRIGLCSNGFSSFSKFGRQYSCWPFIICVEFTVGIVHEGAVGNQ</sequence>
<accession>A0AAV3NXT8</accession>
<dbReference type="PANTHER" id="PTHR10775:SF188">
    <property type="entry name" value="TRANSPOSASE-ASSOCIATED DOMAIN-CONTAINING PROTEIN"/>
    <property type="match status" value="1"/>
</dbReference>
<dbReference type="AlphaFoldDB" id="A0AAV3NXT8"/>
<organism evidence="1 2">
    <name type="scientific">Lithospermum erythrorhizon</name>
    <name type="common">Purple gromwell</name>
    <name type="synonym">Lithospermum officinale var. erythrorhizon</name>
    <dbReference type="NCBI Taxonomy" id="34254"/>
    <lineage>
        <taxon>Eukaryota</taxon>
        <taxon>Viridiplantae</taxon>
        <taxon>Streptophyta</taxon>
        <taxon>Embryophyta</taxon>
        <taxon>Tracheophyta</taxon>
        <taxon>Spermatophyta</taxon>
        <taxon>Magnoliopsida</taxon>
        <taxon>eudicotyledons</taxon>
        <taxon>Gunneridae</taxon>
        <taxon>Pentapetalae</taxon>
        <taxon>asterids</taxon>
        <taxon>lamiids</taxon>
        <taxon>Boraginales</taxon>
        <taxon>Boraginaceae</taxon>
        <taxon>Boraginoideae</taxon>
        <taxon>Lithospermeae</taxon>
        <taxon>Lithospermum</taxon>
    </lineage>
</organism>
<reference evidence="1 2" key="1">
    <citation type="submission" date="2024-01" db="EMBL/GenBank/DDBJ databases">
        <title>The complete chloroplast genome sequence of Lithospermum erythrorhizon: insights into the phylogenetic relationship among Boraginaceae species and the maternal lineages of purple gromwells.</title>
        <authorList>
            <person name="Okada T."/>
            <person name="Watanabe K."/>
        </authorList>
    </citation>
    <scope>NUCLEOTIDE SEQUENCE [LARGE SCALE GENOMIC DNA]</scope>
</reference>